<comment type="caution">
    <text evidence="2">The sequence shown here is derived from an EMBL/GenBank/DDBJ whole genome shotgun (WGS) entry which is preliminary data.</text>
</comment>
<evidence type="ECO:0008006" key="4">
    <source>
        <dbReference type="Google" id="ProtNLM"/>
    </source>
</evidence>
<protein>
    <recommendedName>
        <fullName evidence="4">Pectate lyase superfamily protein domain-containing protein</fullName>
    </recommendedName>
</protein>
<accession>A0ABD3QHA0</accession>
<sequence length="743" mass="82120">MTSVKPTINAQQWTADTTKGRDSLIEPSIVSGIDNLSTRKSFESRPLEIQAPITKKSPLRRYIKLLFYFVLALTIAAPWIKMGVNLLAEDEPNPPRLPDSMVMFYPPWNYQEIQQMQALLDTYSDPILNWQEFASSKQKNVKDEVENHPNYTHMSVNHFTSKRTALLFTPGTYPVDVQIGYYTSLYGLGSHPDNVTFTGHKGPHCPALDKFTDRPPNGSGLNSFWRSVENIATKPSQDGMTWAVSQAAPLRRMKIYGDLNLFDADSWVSGGFGANIHVGGSINFGGQQQWIMRNTQMQRVIGGAWSLVFVGCTGRVPDETKSLNESGPLISVEKAPRVWLEKPYITLKNQPSTDAESKHEFELRVPRVRHDKAATGPQFDDDDEIRDFRRVKLAIPSIDPDPTKAAIENHSTIQKALNQGKDVVLSPGIYRLSSSLVVAHPNQVILGLGYTTLVAPTDGTPCIHVHNNVPGVRIAGVMLEASAPTVKPQSKQSSLLLWGDDGIIDDGDESNPGLLSDVFARVGGSSFERNVSTDIMVSLFSGSIIGDNLWLWRADHVALRPGEVANFLEISPLYRQTTIGECQVKNGLVVAGANVTIYGLAVEHTTEDQVIWSGENGAVYFYQSELPYDVDESYAANGYVGYRVDANVNRHAAKARLNMRNTLGLGIYSNFRDHDITVTTAVIHSSDNVQMKNIFIVKLDNMGKIGSIINGNGPATSTERGIPHTCLDESCPAWINKQQCRHI</sequence>
<dbReference type="InterPro" id="IPR059186">
    <property type="entry name" value="SACTE_4363"/>
</dbReference>
<keyword evidence="1" id="KW-1133">Transmembrane helix</keyword>
<keyword evidence="1" id="KW-0812">Transmembrane</keyword>
<dbReference type="SUPFAM" id="SSF51126">
    <property type="entry name" value="Pectin lyase-like"/>
    <property type="match status" value="1"/>
</dbReference>
<organism evidence="2 3">
    <name type="scientific">Cyclotella atomus</name>
    <dbReference type="NCBI Taxonomy" id="382360"/>
    <lineage>
        <taxon>Eukaryota</taxon>
        <taxon>Sar</taxon>
        <taxon>Stramenopiles</taxon>
        <taxon>Ochrophyta</taxon>
        <taxon>Bacillariophyta</taxon>
        <taxon>Coscinodiscophyceae</taxon>
        <taxon>Thalassiosirophycidae</taxon>
        <taxon>Stephanodiscales</taxon>
        <taxon>Stephanodiscaceae</taxon>
        <taxon>Cyclotella</taxon>
    </lineage>
</organism>
<evidence type="ECO:0000256" key="1">
    <source>
        <dbReference type="SAM" id="Phobius"/>
    </source>
</evidence>
<dbReference type="InterPro" id="IPR012334">
    <property type="entry name" value="Pectin_lyas_fold"/>
</dbReference>
<keyword evidence="1" id="KW-0472">Membrane</keyword>
<reference evidence="2 3" key="1">
    <citation type="submission" date="2024-10" db="EMBL/GenBank/DDBJ databases">
        <title>Updated reference genomes for cyclostephanoid diatoms.</title>
        <authorList>
            <person name="Roberts W.R."/>
            <person name="Alverson A.J."/>
        </authorList>
    </citation>
    <scope>NUCLEOTIDE SEQUENCE [LARGE SCALE GENOMIC DNA]</scope>
    <source>
        <strain evidence="2 3">AJA010-31</strain>
    </source>
</reference>
<feature type="transmembrane region" description="Helical" evidence="1">
    <location>
        <begin position="65"/>
        <end position="88"/>
    </location>
</feature>
<keyword evidence="3" id="KW-1185">Reference proteome</keyword>
<gene>
    <name evidence="2" type="ORF">ACHAWO_000448</name>
</gene>
<proteinExistence type="predicted"/>
<dbReference type="EMBL" id="JALLPJ020000192">
    <property type="protein sequence ID" value="KAL3799216.1"/>
    <property type="molecule type" value="Genomic_DNA"/>
</dbReference>
<dbReference type="InterPro" id="IPR011050">
    <property type="entry name" value="Pectin_lyase_fold/virulence"/>
</dbReference>
<dbReference type="CDD" id="cd23669">
    <property type="entry name" value="GH55_SacteLam55A-like"/>
    <property type="match status" value="1"/>
</dbReference>
<dbReference type="AlphaFoldDB" id="A0ABD3QHA0"/>
<name>A0ABD3QHA0_9STRA</name>
<evidence type="ECO:0000313" key="2">
    <source>
        <dbReference type="EMBL" id="KAL3799216.1"/>
    </source>
</evidence>
<evidence type="ECO:0000313" key="3">
    <source>
        <dbReference type="Proteomes" id="UP001530400"/>
    </source>
</evidence>
<dbReference type="Gene3D" id="2.160.20.10">
    <property type="entry name" value="Single-stranded right-handed beta-helix, Pectin lyase-like"/>
    <property type="match status" value="1"/>
</dbReference>
<dbReference type="Proteomes" id="UP001530400">
    <property type="component" value="Unassembled WGS sequence"/>
</dbReference>